<dbReference type="SUPFAM" id="SSF54593">
    <property type="entry name" value="Glyoxalase/Bleomycin resistance protein/Dihydroxybiphenyl dioxygenase"/>
    <property type="match status" value="1"/>
</dbReference>
<dbReference type="AlphaFoldDB" id="A0A430B1Z8"/>
<dbReference type="PANTHER" id="PTHR36503:SF2">
    <property type="entry name" value="BLR2408 PROTEIN"/>
    <property type="match status" value="1"/>
</dbReference>
<evidence type="ECO:0000313" key="3">
    <source>
        <dbReference type="Proteomes" id="UP000287605"/>
    </source>
</evidence>
<sequence length="132" mass="14940">MATMVFVNFPVNDLAASTTFYEKLGFKKNENFSDHNASCMVWDENFNIMLLVHDFYQSFIEERKVSDTQKTSGALIAFSLESAEAVKNFGELAKENGGHVYQVESGMPEEDGYGLEVQDLDGNTLEPMWMKM</sequence>
<dbReference type="InterPro" id="IPR053863">
    <property type="entry name" value="Glyoxy/Ble-like_N"/>
</dbReference>
<dbReference type="PANTHER" id="PTHR36503">
    <property type="entry name" value="BLR2520 PROTEIN"/>
    <property type="match status" value="1"/>
</dbReference>
<dbReference type="RefSeq" id="WP_126807328.1">
    <property type="nucleotide sequence ID" value="NZ_NGKA01000003.1"/>
</dbReference>
<dbReference type="InterPro" id="IPR029068">
    <property type="entry name" value="Glyas_Bleomycin-R_OHBP_Dase"/>
</dbReference>
<protein>
    <submittedName>
        <fullName evidence="2">Glyoxalase</fullName>
    </submittedName>
</protein>
<dbReference type="Gene3D" id="3.10.180.10">
    <property type="entry name" value="2,3-Dihydroxybiphenyl 1,2-Dioxygenase, domain 1"/>
    <property type="match status" value="1"/>
</dbReference>
<evidence type="ECO:0000259" key="1">
    <source>
        <dbReference type="PROSITE" id="PS51819"/>
    </source>
</evidence>
<keyword evidence="3" id="KW-1185">Reference proteome</keyword>
<dbReference type="Proteomes" id="UP000287605">
    <property type="component" value="Unassembled WGS sequence"/>
</dbReference>
<name>A0A430B1Z8_9ENTE</name>
<evidence type="ECO:0000313" key="2">
    <source>
        <dbReference type="EMBL" id="RSU14354.1"/>
    </source>
</evidence>
<accession>A0A430B1Z8</accession>
<feature type="domain" description="VOC" evidence="1">
    <location>
        <begin position="3"/>
        <end position="130"/>
    </location>
</feature>
<organism evidence="2 3">
    <name type="scientific">Vagococcus elongatus</name>
    <dbReference type="NCBI Taxonomy" id="180344"/>
    <lineage>
        <taxon>Bacteria</taxon>
        <taxon>Bacillati</taxon>
        <taxon>Bacillota</taxon>
        <taxon>Bacilli</taxon>
        <taxon>Lactobacillales</taxon>
        <taxon>Enterococcaceae</taxon>
        <taxon>Vagococcus</taxon>
    </lineage>
</organism>
<proteinExistence type="predicted"/>
<gene>
    <name evidence="2" type="ORF">CBF29_03375</name>
</gene>
<reference evidence="2 3" key="1">
    <citation type="submission" date="2017-05" db="EMBL/GenBank/DDBJ databases">
        <title>Vagococcus spp. assemblies.</title>
        <authorList>
            <person name="Gulvik C.A."/>
        </authorList>
    </citation>
    <scope>NUCLEOTIDE SEQUENCE [LARGE SCALE GENOMIC DNA]</scope>
    <source>
        <strain evidence="2 3">CCUG 51432</strain>
    </source>
</reference>
<dbReference type="InterPro" id="IPR037523">
    <property type="entry name" value="VOC_core"/>
</dbReference>
<dbReference type="EMBL" id="NGKA01000003">
    <property type="protein sequence ID" value="RSU14354.1"/>
    <property type="molecule type" value="Genomic_DNA"/>
</dbReference>
<dbReference type="Pfam" id="PF22677">
    <property type="entry name" value="Ble-like_N"/>
    <property type="match status" value="1"/>
</dbReference>
<dbReference type="OrthoDB" id="9798430at2"/>
<dbReference type="PROSITE" id="PS51819">
    <property type="entry name" value="VOC"/>
    <property type="match status" value="1"/>
</dbReference>
<comment type="caution">
    <text evidence="2">The sequence shown here is derived from an EMBL/GenBank/DDBJ whole genome shotgun (WGS) entry which is preliminary data.</text>
</comment>